<dbReference type="Pfam" id="PF14845">
    <property type="entry name" value="Glycohydro_20b2"/>
    <property type="match status" value="1"/>
</dbReference>
<dbReference type="EC" id="3.2.1.52" evidence="7"/>
<proteinExistence type="inferred from homology"/>
<dbReference type="InterPro" id="IPR017853">
    <property type="entry name" value="GH"/>
</dbReference>
<comment type="catalytic activity">
    <reaction evidence="1 7">
        <text>Hydrolysis of terminal non-reducing N-acetyl-D-hexosamine residues in N-acetyl-beta-D-hexosaminides.</text>
        <dbReference type="EC" id="3.2.1.52"/>
    </reaction>
</comment>
<accession>A0AAD5Y0W6</accession>
<evidence type="ECO:0000256" key="1">
    <source>
        <dbReference type="ARBA" id="ARBA00001231"/>
    </source>
</evidence>
<dbReference type="GO" id="GO:0030203">
    <property type="term" value="P:glycosaminoglycan metabolic process"/>
    <property type="evidence" value="ECO:0007669"/>
    <property type="project" value="TreeGrafter"/>
</dbReference>
<dbReference type="PRINTS" id="PR00738">
    <property type="entry name" value="GLHYDRLASE20"/>
</dbReference>
<evidence type="ECO:0000256" key="8">
    <source>
        <dbReference type="PIRSR" id="PIRSR001093-1"/>
    </source>
</evidence>
<dbReference type="InterPro" id="IPR029018">
    <property type="entry name" value="Hex-like_dom2"/>
</dbReference>
<evidence type="ECO:0000256" key="6">
    <source>
        <dbReference type="ARBA" id="ARBA00023295"/>
    </source>
</evidence>
<feature type="active site" description="Proton donor" evidence="8">
    <location>
        <position position="322"/>
    </location>
</feature>
<dbReference type="Proteomes" id="UP001210925">
    <property type="component" value="Unassembled WGS sequence"/>
</dbReference>
<organism evidence="11 12">
    <name type="scientific">Boothiomyces macroporosus</name>
    <dbReference type="NCBI Taxonomy" id="261099"/>
    <lineage>
        <taxon>Eukaryota</taxon>
        <taxon>Fungi</taxon>
        <taxon>Fungi incertae sedis</taxon>
        <taxon>Chytridiomycota</taxon>
        <taxon>Chytridiomycota incertae sedis</taxon>
        <taxon>Chytridiomycetes</taxon>
        <taxon>Rhizophydiales</taxon>
        <taxon>Terramycetaceae</taxon>
        <taxon>Boothiomyces</taxon>
    </lineage>
</organism>
<keyword evidence="12" id="KW-1185">Reference proteome</keyword>
<sequence>MFLLLSTVNAEFLTFVNSSIPNNLLWPKPRQYSFGTIDRTISAVKFNSIGQNSDYFNRNALRYTSLIFSEGCSKSTVTTDVNVCISQTDSDLFSDESYNLTIPSTGPILLYSQTGLGAKRGLETLAQLVVPTNPIPSFVMQSKSCDELADSQFVIRNTPWNISDSPAIAHRGISLDTSRNYVTVADLYKIFDAMEAAKLNVFHWHIVDSHSFPLESKVVPLKSYSTYQTYSSDAVKNLTAYALDRGVRIIPEFDMPGHTLSWSGLKDFIVCANKQPWSNYCAEPPCGQIDISNLQNLDIISKFIAEQSQSFTDSYMHFGHDEINMNCYQSELKGDIETMIRTFTTKILSIAKNNNKTAIFWEDVLDHLDVKDGVIQVWKGSDSVSKLVGQGLKVIASPADHWYLDCGRGSMFGDNSWCDPYKTWKTVYNYRPSGVFGGEVALWTEIVNSDVVSVLFPRTFAAAEVLWGTAGDWQEASYRLDKFSGFVGYRGINSGPVWPEFCKSGGCAQLKDTLPQTTAKNNETSYEFAISILVAAILTLF</sequence>
<dbReference type="Pfam" id="PF00728">
    <property type="entry name" value="Glyco_hydro_20"/>
    <property type="match status" value="1"/>
</dbReference>
<evidence type="ECO:0000256" key="2">
    <source>
        <dbReference type="ARBA" id="ARBA00006285"/>
    </source>
</evidence>
<gene>
    <name evidence="11" type="ORF">HK103_000813</name>
</gene>
<dbReference type="SUPFAM" id="SSF51445">
    <property type="entry name" value="(Trans)glycosidases"/>
    <property type="match status" value="1"/>
</dbReference>
<dbReference type="EMBL" id="JADGKB010000117">
    <property type="protein sequence ID" value="KAJ3253172.1"/>
    <property type="molecule type" value="Genomic_DNA"/>
</dbReference>
<comment type="caution">
    <text evidence="11">The sequence shown here is derived from an EMBL/GenBank/DDBJ whole genome shotgun (WGS) entry which is preliminary data.</text>
</comment>
<feature type="domain" description="Glycoside hydrolase family 20 catalytic" evidence="9">
    <location>
        <begin position="169"/>
        <end position="468"/>
    </location>
</feature>
<dbReference type="PANTHER" id="PTHR22600">
    <property type="entry name" value="BETA-HEXOSAMINIDASE"/>
    <property type="match status" value="1"/>
</dbReference>
<evidence type="ECO:0000256" key="4">
    <source>
        <dbReference type="ARBA" id="ARBA00022801"/>
    </source>
</evidence>
<dbReference type="FunFam" id="3.20.20.80:FF:000063">
    <property type="entry name" value="Beta-hexosaminidase"/>
    <property type="match status" value="1"/>
</dbReference>
<dbReference type="PIRSF" id="PIRSF001093">
    <property type="entry name" value="B-hxosamndse_ab_euk"/>
    <property type="match status" value="1"/>
</dbReference>
<comment type="similarity">
    <text evidence="2 7">Belongs to the glycosyl hydrolase 20 family.</text>
</comment>
<feature type="domain" description="Beta-hexosaminidase eukaryotic type N-terminal" evidence="10">
    <location>
        <begin position="74"/>
        <end position="128"/>
    </location>
</feature>
<evidence type="ECO:0000256" key="3">
    <source>
        <dbReference type="ARBA" id="ARBA00022729"/>
    </source>
</evidence>
<evidence type="ECO:0000256" key="5">
    <source>
        <dbReference type="ARBA" id="ARBA00023180"/>
    </source>
</evidence>
<name>A0AAD5Y0W6_9FUNG</name>
<evidence type="ECO:0000256" key="7">
    <source>
        <dbReference type="PIRNR" id="PIRNR001093"/>
    </source>
</evidence>
<keyword evidence="4 7" id="KW-0378">Hydrolase</keyword>
<reference evidence="11" key="1">
    <citation type="submission" date="2020-05" db="EMBL/GenBank/DDBJ databases">
        <title>Phylogenomic resolution of chytrid fungi.</title>
        <authorList>
            <person name="Stajich J.E."/>
            <person name="Amses K."/>
            <person name="Simmons R."/>
            <person name="Seto K."/>
            <person name="Myers J."/>
            <person name="Bonds A."/>
            <person name="Quandt C.A."/>
            <person name="Barry K."/>
            <person name="Liu P."/>
            <person name="Grigoriev I."/>
            <person name="Longcore J.E."/>
            <person name="James T.Y."/>
        </authorList>
    </citation>
    <scope>NUCLEOTIDE SEQUENCE</scope>
    <source>
        <strain evidence="11">PLAUS21</strain>
    </source>
</reference>
<dbReference type="GO" id="GO:0004563">
    <property type="term" value="F:beta-N-acetylhexosaminidase activity"/>
    <property type="evidence" value="ECO:0007669"/>
    <property type="project" value="UniProtKB-EC"/>
</dbReference>
<dbReference type="Gene3D" id="3.30.379.10">
    <property type="entry name" value="Chitobiase/beta-hexosaminidase domain 2-like"/>
    <property type="match status" value="1"/>
</dbReference>
<dbReference type="Gene3D" id="3.20.20.80">
    <property type="entry name" value="Glycosidases"/>
    <property type="match status" value="1"/>
</dbReference>
<dbReference type="GO" id="GO:0005975">
    <property type="term" value="P:carbohydrate metabolic process"/>
    <property type="evidence" value="ECO:0007669"/>
    <property type="project" value="InterPro"/>
</dbReference>
<evidence type="ECO:0000259" key="10">
    <source>
        <dbReference type="Pfam" id="PF14845"/>
    </source>
</evidence>
<dbReference type="AlphaFoldDB" id="A0AAD5Y0W6"/>
<evidence type="ECO:0000259" key="9">
    <source>
        <dbReference type="Pfam" id="PF00728"/>
    </source>
</evidence>
<keyword evidence="5" id="KW-0325">Glycoprotein</keyword>
<dbReference type="PANTHER" id="PTHR22600:SF26">
    <property type="entry name" value="BETA-N-ACETYLHEXOSAMINIDASE"/>
    <property type="match status" value="1"/>
</dbReference>
<keyword evidence="3" id="KW-0732">Signal</keyword>
<evidence type="ECO:0000313" key="11">
    <source>
        <dbReference type="EMBL" id="KAJ3253172.1"/>
    </source>
</evidence>
<protein>
    <recommendedName>
        <fullName evidence="7">Beta-hexosaminidase</fullName>
        <ecNumber evidence="7">3.2.1.52</ecNumber>
    </recommendedName>
</protein>
<dbReference type="SUPFAM" id="SSF55545">
    <property type="entry name" value="beta-N-acetylhexosaminidase-like domain"/>
    <property type="match status" value="1"/>
</dbReference>
<dbReference type="GO" id="GO:0016020">
    <property type="term" value="C:membrane"/>
    <property type="evidence" value="ECO:0007669"/>
    <property type="project" value="TreeGrafter"/>
</dbReference>
<dbReference type="InterPro" id="IPR025705">
    <property type="entry name" value="Beta_hexosaminidase_sua/sub"/>
</dbReference>
<dbReference type="InterPro" id="IPR015883">
    <property type="entry name" value="Glyco_hydro_20_cat"/>
</dbReference>
<keyword evidence="6 7" id="KW-0326">Glycosidase</keyword>
<dbReference type="InterPro" id="IPR029019">
    <property type="entry name" value="HEX_eukaryotic_N"/>
</dbReference>
<evidence type="ECO:0000313" key="12">
    <source>
        <dbReference type="Proteomes" id="UP001210925"/>
    </source>
</evidence>